<dbReference type="PRINTS" id="PR00080">
    <property type="entry name" value="SDRFAMILY"/>
</dbReference>
<keyword evidence="4" id="KW-1185">Reference proteome</keyword>
<organism evidence="3 4">
    <name type="scientific">Amycolatopsis xylanica</name>
    <dbReference type="NCBI Taxonomy" id="589385"/>
    <lineage>
        <taxon>Bacteria</taxon>
        <taxon>Bacillati</taxon>
        <taxon>Actinomycetota</taxon>
        <taxon>Actinomycetes</taxon>
        <taxon>Pseudonocardiales</taxon>
        <taxon>Pseudonocardiaceae</taxon>
        <taxon>Amycolatopsis</taxon>
    </lineage>
</organism>
<dbReference type="OrthoDB" id="286404at2"/>
<dbReference type="InterPro" id="IPR002347">
    <property type="entry name" value="SDR_fam"/>
</dbReference>
<protein>
    <submittedName>
        <fullName evidence="3">NAD(P)-dependent dehydrogenase, short-chain alcohol dehydrogenase family</fullName>
    </submittedName>
</protein>
<dbReference type="STRING" id="589385.SAMN05421504_1031015"/>
<dbReference type="Gene3D" id="3.40.50.720">
    <property type="entry name" value="NAD(P)-binding Rossmann-like Domain"/>
    <property type="match status" value="1"/>
</dbReference>
<comment type="similarity">
    <text evidence="1 2">Belongs to the short-chain dehydrogenases/reductases (SDR) family.</text>
</comment>
<proteinExistence type="inferred from homology"/>
<dbReference type="AlphaFoldDB" id="A0A1H3EWX7"/>
<dbReference type="PRINTS" id="PR00081">
    <property type="entry name" value="GDHRDH"/>
</dbReference>
<dbReference type="PANTHER" id="PTHR42760">
    <property type="entry name" value="SHORT-CHAIN DEHYDROGENASES/REDUCTASES FAMILY MEMBER"/>
    <property type="match status" value="1"/>
</dbReference>
<dbReference type="EMBL" id="FNON01000003">
    <property type="protein sequence ID" value="SDX83313.1"/>
    <property type="molecule type" value="Genomic_DNA"/>
</dbReference>
<evidence type="ECO:0000256" key="1">
    <source>
        <dbReference type="ARBA" id="ARBA00006484"/>
    </source>
</evidence>
<accession>A0A1H3EWX7</accession>
<gene>
    <name evidence="3" type="ORF">SAMN05421504_1031015</name>
</gene>
<dbReference type="Pfam" id="PF00106">
    <property type="entry name" value="adh_short"/>
    <property type="match status" value="1"/>
</dbReference>
<dbReference type="GO" id="GO:0016616">
    <property type="term" value="F:oxidoreductase activity, acting on the CH-OH group of donors, NAD or NADP as acceptor"/>
    <property type="evidence" value="ECO:0007669"/>
    <property type="project" value="TreeGrafter"/>
</dbReference>
<name>A0A1H3EWX7_9PSEU</name>
<dbReference type="InterPro" id="IPR036291">
    <property type="entry name" value="NAD(P)-bd_dom_sf"/>
</dbReference>
<dbReference type="RefSeq" id="WP_091290264.1">
    <property type="nucleotide sequence ID" value="NZ_FNON01000003.1"/>
</dbReference>
<evidence type="ECO:0000313" key="4">
    <source>
        <dbReference type="Proteomes" id="UP000199515"/>
    </source>
</evidence>
<sequence>MDVDLTGEVAVVTGAGGRLGTIWVSALLDAGAHVLGIDLTDEPPAELKQRAGQRYLGVSADVTDKESIRAALSVCLRDLGAPTIVVNNAGIDSPPSTDGGTWRFEDVPGDLSAAVLDVNALGVLNVCQVFGSRMAEQGRGSVINIGSLYGSVAPNPRMYEHLELDPPFLKPPAYGMSKAAVAALSRYLAVLWGRSGVRVNTLSPGGVLGGQDAVFRKKFTDKVPLCRMALPEDLVGPLLFLASGMSGYVTGQELVVDGGYVCQ</sequence>
<dbReference type="SUPFAM" id="SSF51735">
    <property type="entry name" value="NAD(P)-binding Rossmann-fold domains"/>
    <property type="match status" value="1"/>
</dbReference>
<dbReference type="Pfam" id="PF13561">
    <property type="entry name" value="adh_short_C2"/>
    <property type="match status" value="1"/>
</dbReference>
<evidence type="ECO:0000256" key="2">
    <source>
        <dbReference type="RuleBase" id="RU000363"/>
    </source>
</evidence>
<evidence type="ECO:0000313" key="3">
    <source>
        <dbReference type="EMBL" id="SDX83313.1"/>
    </source>
</evidence>
<dbReference type="Proteomes" id="UP000199515">
    <property type="component" value="Unassembled WGS sequence"/>
</dbReference>
<reference evidence="3 4" key="1">
    <citation type="submission" date="2016-10" db="EMBL/GenBank/DDBJ databases">
        <authorList>
            <person name="de Groot N.N."/>
        </authorList>
    </citation>
    <scope>NUCLEOTIDE SEQUENCE [LARGE SCALE GENOMIC DNA]</scope>
    <source>
        <strain evidence="3 4">CPCC 202699</strain>
    </source>
</reference>